<keyword evidence="1" id="KW-0812">Transmembrane</keyword>
<evidence type="ECO:0000313" key="2">
    <source>
        <dbReference type="EMBL" id="KXB39164.1"/>
    </source>
</evidence>
<reference evidence="3" key="1">
    <citation type="submission" date="2016-01" db="EMBL/GenBank/DDBJ databases">
        <authorList>
            <person name="Mitreva M."/>
            <person name="Pepin K.H."/>
            <person name="Mihindukulasuriya K.A."/>
            <person name="Fulton R."/>
            <person name="Fronick C."/>
            <person name="O'Laughlin M."/>
            <person name="Miner T."/>
            <person name="Herter B."/>
            <person name="Rosa B.A."/>
            <person name="Cordes M."/>
            <person name="Tomlinson C."/>
            <person name="Wollam A."/>
            <person name="Palsikar V.B."/>
            <person name="Mardis E.R."/>
            <person name="Wilson R.K."/>
        </authorList>
    </citation>
    <scope>NUCLEOTIDE SEQUENCE [LARGE SCALE GENOMIC DNA]</scope>
    <source>
        <strain evidence="3">KA00274</strain>
    </source>
</reference>
<gene>
    <name evidence="2" type="ORF">HMPREF1872_01195</name>
</gene>
<accession>A0A133Y7I1</accession>
<protein>
    <recommendedName>
        <fullName evidence="4">DUF4203 domain-containing protein</fullName>
    </recommendedName>
</protein>
<feature type="transmembrane region" description="Helical" evidence="1">
    <location>
        <begin position="188"/>
        <end position="208"/>
    </location>
</feature>
<feature type="transmembrane region" description="Helical" evidence="1">
    <location>
        <begin position="76"/>
        <end position="100"/>
    </location>
</feature>
<sequence length="214" mass="23148">MLNPGLQLLLSRQTQLLNEQEMTRSLSLLALFIVAVIMLFWGKKLLHVILFLFGLIGGLIVGVMTAPYWGLSGVQLAVYCLVFALLGAIIFSVALALSFFLAGNVLGYLAFTSLKAILPLAWQATWCLLICCLLCGVIAAALKEQAIAVFAAFTGSLLILDILFALIFDQAALTFVRKGFQILDNATALIAVILLLTLTVLGSLYQLGKIKVRN</sequence>
<dbReference type="Proteomes" id="UP000070080">
    <property type="component" value="Unassembled WGS sequence"/>
</dbReference>
<dbReference type="AlphaFoldDB" id="A0A133Y7I1"/>
<feature type="transmembrane region" description="Helical" evidence="1">
    <location>
        <begin position="48"/>
        <end position="69"/>
    </location>
</feature>
<name>A0A133Y7I1_9FIRM</name>
<keyword evidence="3" id="KW-1185">Reference proteome</keyword>
<organism evidence="2 3">
    <name type="scientific">Amygdalobacter nucleatus</name>
    <dbReference type="NCBI Taxonomy" id="3029274"/>
    <lineage>
        <taxon>Bacteria</taxon>
        <taxon>Bacillati</taxon>
        <taxon>Bacillota</taxon>
        <taxon>Clostridia</taxon>
        <taxon>Eubacteriales</taxon>
        <taxon>Oscillospiraceae</taxon>
        <taxon>Amygdalobacter</taxon>
    </lineage>
</organism>
<evidence type="ECO:0008006" key="4">
    <source>
        <dbReference type="Google" id="ProtNLM"/>
    </source>
</evidence>
<evidence type="ECO:0000256" key="1">
    <source>
        <dbReference type="SAM" id="Phobius"/>
    </source>
</evidence>
<dbReference type="EMBL" id="LSCV01000042">
    <property type="protein sequence ID" value="KXB39164.1"/>
    <property type="molecule type" value="Genomic_DNA"/>
</dbReference>
<evidence type="ECO:0000313" key="3">
    <source>
        <dbReference type="Proteomes" id="UP000070080"/>
    </source>
</evidence>
<keyword evidence="1" id="KW-0472">Membrane</keyword>
<feature type="transmembrane region" description="Helical" evidence="1">
    <location>
        <begin position="149"/>
        <end position="168"/>
    </location>
</feature>
<proteinExistence type="predicted"/>
<keyword evidence="1" id="KW-1133">Transmembrane helix</keyword>
<comment type="caution">
    <text evidence="2">The sequence shown here is derived from an EMBL/GenBank/DDBJ whole genome shotgun (WGS) entry which is preliminary data.</text>
</comment>
<feature type="transmembrane region" description="Helical" evidence="1">
    <location>
        <begin position="21"/>
        <end position="42"/>
    </location>
</feature>
<feature type="transmembrane region" description="Helical" evidence="1">
    <location>
        <begin position="120"/>
        <end position="142"/>
    </location>
</feature>